<dbReference type="Proteomes" id="UP000479190">
    <property type="component" value="Unassembled WGS sequence"/>
</dbReference>
<organism evidence="2 3">
    <name type="scientific">Trichogramma brassicae</name>
    <dbReference type="NCBI Taxonomy" id="86971"/>
    <lineage>
        <taxon>Eukaryota</taxon>
        <taxon>Metazoa</taxon>
        <taxon>Ecdysozoa</taxon>
        <taxon>Arthropoda</taxon>
        <taxon>Hexapoda</taxon>
        <taxon>Insecta</taxon>
        <taxon>Pterygota</taxon>
        <taxon>Neoptera</taxon>
        <taxon>Endopterygota</taxon>
        <taxon>Hymenoptera</taxon>
        <taxon>Apocrita</taxon>
        <taxon>Proctotrupomorpha</taxon>
        <taxon>Chalcidoidea</taxon>
        <taxon>Trichogrammatidae</taxon>
        <taxon>Trichogramma</taxon>
    </lineage>
</organism>
<feature type="region of interest" description="Disordered" evidence="1">
    <location>
        <begin position="12"/>
        <end position="34"/>
    </location>
</feature>
<accession>A0A6H5HYI5</accession>
<gene>
    <name evidence="2" type="ORF">TBRA_LOCUS279</name>
</gene>
<sequence length="94" mass="10857">MKIRLALKKWPDTYRPSNRSSLSPRSRRNSEGDGDWHQILASARESDNYFHRNSLHHWLRRGSRWERPKINRIGHAGIPTANVRTEGSAASPTV</sequence>
<proteinExistence type="predicted"/>
<evidence type="ECO:0000313" key="2">
    <source>
        <dbReference type="EMBL" id="CAB0028049.1"/>
    </source>
</evidence>
<keyword evidence="3" id="KW-1185">Reference proteome</keyword>
<name>A0A6H5HYI5_9HYME</name>
<dbReference type="AlphaFoldDB" id="A0A6H5HYI5"/>
<dbReference type="EMBL" id="CADCXV010000063">
    <property type="protein sequence ID" value="CAB0028049.1"/>
    <property type="molecule type" value="Genomic_DNA"/>
</dbReference>
<reference evidence="2 3" key="1">
    <citation type="submission" date="2020-02" db="EMBL/GenBank/DDBJ databases">
        <authorList>
            <person name="Ferguson B K."/>
        </authorList>
    </citation>
    <scope>NUCLEOTIDE SEQUENCE [LARGE SCALE GENOMIC DNA]</scope>
</reference>
<evidence type="ECO:0000256" key="1">
    <source>
        <dbReference type="SAM" id="MobiDB-lite"/>
    </source>
</evidence>
<evidence type="ECO:0000313" key="3">
    <source>
        <dbReference type="Proteomes" id="UP000479190"/>
    </source>
</evidence>
<feature type="compositionally biased region" description="Low complexity" evidence="1">
    <location>
        <begin position="15"/>
        <end position="24"/>
    </location>
</feature>
<protein>
    <submittedName>
        <fullName evidence="2">Uncharacterized protein</fullName>
    </submittedName>
</protein>